<dbReference type="EMBL" id="JACEON010000004">
    <property type="protein sequence ID" value="MBA4611269.1"/>
    <property type="molecule type" value="Genomic_DNA"/>
</dbReference>
<keyword evidence="3" id="KW-1185">Reference proteome</keyword>
<dbReference type="SUPFAM" id="SSF55729">
    <property type="entry name" value="Acyl-CoA N-acyltransferases (Nat)"/>
    <property type="match status" value="2"/>
</dbReference>
<name>A0A838XIV2_9HYPH</name>
<sequence>MSDDPKVIVDWREVEQEAAVPAASVAEGPAGHAPVTEVRVEDVAPEDWDRMVLGFDDVLQEQIQSFNEVRRAPDKLRRLAVYANDMLVGAALVRLVKVPMFGCTISSLRWGPLWRRTGRPATPATMELVLRALTDELCRREKGFLMIMPRPDPDMEAVPGAVLQRLGFQSMAPLSNPLRYFARVDHGPEALRANFSQKWRYNLKKAEAAGLETELVEGEAGMNEILGLYHEMLARKKFVDYSPIDTLAHRLANPLEVLRPRMFVTRKDGVPVAMAVVDCCGDTASFLYGATADEALPLRAGYALQWAVLCHLSRQPAIRWYALGGGGSATCPLHQFKRGLVGKVGVILHELPPHFIAEGSCAKIVGRLAMSGRALRDRVREPLSQMIPVRLGR</sequence>
<gene>
    <name evidence="2" type="ORF">H1W37_06385</name>
</gene>
<accession>A0A838XIV2</accession>
<dbReference type="RefSeq" id="WP_181759458.1">
    <property type="nucleotide sequence ID" value="NZ_BMCR01000002.1"/>
</dbReference>
<dbReference type="Pfam" id="PF13480">
    <property type="entry name" value="Acetyltransf_6"/>
    <property type="match status" value="1"/>
</dbReference>
<evidence type="ECO:0000313" key="2">
    <source>
        <dbReference type="EMBL" id="MBA4611269.1"/>
    </source>
</evidence>
<keyword evidence="2" id="KW-0808">Transferase</keyword>
<organism evidence="2 3">
    <name type="scientific">Stappia taiwanensis</name>
    <dbReference type="NCBI Taxonomy" id="992267"/>
    <lineage>
        <taxon>Bacteria</taxon>
        <taxon>Pseudomonadati</taxon>
        <taxon>Pseudomonadota</taxon>
        <taxon>Alphaproteobacteria</taxon>
        <taxon>Hyphomicrobiales</taxon>
        <taxon>Stappiaceae</taxon>
        <taxon>Stappia</taxon>
    </lineage>
</organism>
<reference evidence="2 3" key="1">
    <citation type="submission" date="2020-07" db="EMBL/GenBank/DDBJ databases">
        <authorList>
            <person name="Li M."/>
        </authorList>
    </citation>
    <scope>NUCLEOTIDE SEQUENCE [LARGE SCALE GENOMIC DNA]</scope>
    <source>
        <strain evidence="2 3">DSM 23284</strain>
    </source>
</reference>
<evidence type="ECO:0000259" key="1">
    <source>
        <dbReference type="Pfam" id="PF13480"/>
    </source>
</evidence>
<protein>
    <submittedName>
        <fullName evidence="2">GNAT family N-acetyltransferase</fullName>
    </submittedName>
</protein>
<dbReference type="PANTHER" id="PTHR36174">
    <property type="entry name" value="LIPID II:GLYCINE GLYCYLTRANSFERASE"/>
    <property type="match status" value="1"/>
</dbReference>
<dbReference type="AlphaFoldDB" id="A0A838XIV2"/>
<dbReference type="GO" id="GO:0016740">
    <property type="term" value="F:transferase activity"/>
    <property type="evidence" value="ECO:0007669"/>
    <property type="project" value="UniProtKB-KW"/>
</dbReference>
<dbReference type="Proteomes" id="UP000559404">
    <property type="component" value="Unassembled WGS sequence"/>
</dbReference>
<comment type="caution">
    <text evidence="2">The sequence shown here is derived from an EMBL/GenBank/DDBJ whole genome shotgun (WGS) entry which is preliminary data.</text>
</comment>
<reference evidence="2 3" key="2">
    <citation type="submission" date="2020-08" db="EMBL/GenBank/DDBJ databases">
        <title>Stappia taiwanensis sp. nov., isolated from a coastal thermal spring.</title>
        <authorList>
            <person name="Kampfer P."/>
        </authorList>
    </citation>
    <scope>NUCLEOTIDE SEQUENCE [LARGE SCALE GENOMIC DNA]</scope>
    <source>
        <strain evidence="2 3">DSM 23284</strain>
    </source>
</reference>
<evidence type="ECO:0000313" key="3">
    <source>
        <dbReference type="Proteomes" id="UP000559404"/>
    </source>
</evidence>
<dbReference type="InterPro" id="IPR050644">
    <property type="entry name" value="PG_Glycine_Bridge_Synth"/>
</dbReference>
<proteinExistence type="predicted"/>
<dbReference type="Gene3D" id="3.40.630.30">
    <property type="match status" value="1"/>
</dbReference>
<dbReference type="PANTHER" id="PTHR36174:SF1">
    <property type="entry name" value="LIPID II:GLYCINE GLYCYLTRANSFERASE"/>
    <property type="match status" value="1"/>
</dbReference>
<feature type="domain" description="BioF2-like acetyltransferase" evidence="1">
    <location>
        <begin position="194"/>
        <end position="328"/>
    </location>
</feature>
<dbReference type="InterPro" id="IPR038740">
    <property type="entry name" value="BioF2-like_GNAT_dom"/>
</dbReference>
<dbReference type="InterPro" id="IPR016181">
    <property type="entry name" value="Acyl_CoA_acyltransferase"/>
</dbReference>